<dbReference type="SUPFAM" id="SSF53850">
    <property type="entry name" value="Periplasmic binding protein-like II"/>
    <property type="match status" value="1"/>
</dbReference>
<evidence type="ECO:0000313" key="6">
    <source>
        <dbReference type="EMBL" id="PZE19660.1"/>
    </source>
</evidence>
<reference evidence="6" key="1">
    <citation type="submission" date="2018-06" db="EMBL/GenBank/DDBJ databases">
        <title>Paenibacillus xerothermodurans sp. nov. an extremely dry heat resistant spore forming bacterium isolated from the soil of Cape Canaveral, Florida.</title>
        <authorList>
            <person name="Seuylemezian A."/>
            <person name="Kaur N."/>
            <person name="Patil P."/>
            <person name="Patil P."/>
            <person name="Mayilraj S."/>
            <person name="Vaishampayan P."/>
        </authorList>
    </citation>
    <scope>NUCLEOTIDE SEQUENCE [LARGE SCALE GENOMIC DNA]</scope>
    <source>
        <strain evidence="6">ATCC 27380</strain>
    </source>
</reference>
<evidence type="ECO:0000256" key="4">
    <source>
        <dbReference type="ARBA" id="ARBA00023139"/>
    </source>
</evidence>
<dbReference type="Pfam" id="PF01547">
    <property type="entry name" value="SBP_bac_1"/>
    <property type="match status" value="1"/>
</dbReference>
<organism evidence="6 7">
    <name type="scientific">Paenibacillus xerothermodurans</name>
    <dbReference type="NCBI Taxonomy" id="1977292"/>
    <lineage>
        <taxon>Bacteria</taxon>
        <taxon>Bacillati</taxon>
        <taxon>Bacillota</taxon>
        <taxon>Bacilli</taxon>
        <taxon>Bacillales</taxon>
        <taxon>Paenibacillaceae</taxon>
        <taxon>Paenibacillus</taxon>
    </lineage>
</organism>
<name>A0A2W1N7U0_PAEXE</name>
<keyword evidence="2" id="KW-0732">Signal</keyword>
<evidence type="ECO:0000313" key="7">
    <source>
        <dbReference type="Proteomes" id="UP000214746"/>
    </source>
</evidence>
<sequence length="512" mass="57710">MGGLSMKSGRSSFRSKRVNLSLIGTLSLTSLLAGCSSDSGAGDSGANNAGPVTINVLSDFTIAQPPAPDNPVWKEFEKKTNTKLNITWVTGPDYVDRLNVVLSSGDLPDLLKLDDMTNPLFQQMVKQGAFWDLTPFLRDYPHLMEYPKVIWENTKIDAKNYVVPVARPLNGFAFAGIRKDWLDKLGLQVPQTMDDFYNVMKAFKEKQPEGKADTFGYTMRAQEFIEYVFTNTNGRWKEVNGSLIDANFDPGMREALLYKHKLYAEGLIPPDYSVMKDNQFWDMATSGRAGITSETIEALWRWTYDQWKRDPKVEWLPLSSLSHKNGPFVPEYRGYIGVLAIPKKVPEEKVKTILSLLNYGASEEGGTLSLYGVKGVHYNEENEMKVTTEQAVKDSVGVGSFGKMFMRYDPYMYAFAPGMPKEVFERNKRIIDERAKVAKPDVAVGLVSETDIKMGSDYKKKISDMKTQVTMGKVGIQAWDKLINDLKQDPNYQQIIKEMNDAYKARRAAQGK</sequence>
<keyword evidence="1" id="KW-1003">Cell membrane</keyword>
<keyword evidence="7" id="KW-1185">Reference proteome</keyword>
<evidence type="ECO:0000256" key="2">
    <source>
        <dbReference type="ARBA" id="ARBA00022729"/>
    </source>
</evidence>
<evidence type="ECO:0000256" key="5">
    <source>
        <dbReference type="ARBA" id="ARBA00023288"/>
    </source>
</evidence>
<accession>A0A2W1N7U0</accession>
<dbReference type="PROSITE" id="PS51257">
    <property type="entry name" value="PROKAR_LIPOPROTEIN"/>
    <property type="match status" value="1"/>
</dbReference>
<proteinExistence type="predicted"/>
<comment type="caution">
    <text evidence="6">The sequence shown here is derived from an EMBL/GenBank/DDBJ whole genome shotgun (WGS) entry which is preliminary data.</text>
</comment>
<dbReference type="PANTHER" id="PTHR43649">
    <property type="entry name" value="ARABINOSE-BINDING PROTEIN-RELATED"/>
    <property type="match status" value="1"/>
</dbReference>
<gene>
    <name evidence="6" type="ORF">CBW46_017095</name>
</gene>
<dbReference type="InterPro" id="IPR006059">
    <property type="entry name" value="SBP"/>
</dbReference>
<dbReference type="Gene3D" id="3.40.190.10">
    <property type="entry name" value="Periplasmic binding protein-like II"/>
    <property type="match status" value="2"/>
</dbReference>
<dbReference type="OrthoDB" id="9787283at2"/>
<dbReference type="InterPro" id="IPR050490">
    <property type="entry name" value="Bact_solute-bd_prot1"/>
</dbReference>
<keyword evidence="4" id="KW-0564">Palmitate</keyword>
<dbReference type="Proteomes" id="UP000214746">
    <property type="component" value="Unassembled WGS sequence"/>
</dbReference>
<dbReference type="PANTHER" id="PTHR43649:SF33">
    <property type="entry name" value="POLYGALACTURONAN_RHAMNOGALACTURONAN-BINDING PROTEIN YTCQ"/>
    <property type="match status" value="1"/>
</dbReference>
<dbReference type="AlphaFoldDB" id="A0A2W1N7U0"/>
<dbReference type="EMBL" id="NHRJ02000014">
    <property type="protein sequence ID" value="PZE19660.1"/>
    <property type="molecule type" value="Genomic_DNA"/>
</dbReference>
<keyword evidence="3" id="KW-0472">Membrane</keyword>
<protein>
    <submittedName>
        <fullName evidence="6">ABC transporter substrate-binding protein</fullName>
    </submittedName>
</protein>
<keyword evidence="5" id="KW-0449">Lipoprotein</keyword>
<evidence type="ECO:0000256" key="3">
    <source>
        <dbReference type="ARBA" id="ARBA00023136"/>
    </source>
</evidence>
<evidence type="ECO:0000256" key="1">
    <source>
        <dbReference type="ARBA" id="ARBA00022475"/>
    </source>
</evidence>